<feature type="compositionally biased region" description="Polar residues" evidence="1">
    <location>
        <begin position="497"/>
        <end position="514"/>
    </location>
</feature>
<dbReference type="GO" id="GO:0005634">
    <property type="term" value="C:nucleus"/>
    <property type="evidence" value="ECO:0007669"/>
    <property type="project" value="TreeGrafter"/>
</dbReference>
<dbReference type="Proteomes" id="UP000800093">
    <property type="component" value="Unassembled WGS sequence"/>
</dbReference>
<evidence type="ECO:0000259" key="2">
    <source>
        <dbReference type="PROSITE" id="PS50011"/>
    </source>
</evidence>
<feature type="compositionally biased region" description="Pro residues" evidence="1">
    <location>
        <begin position="696"/>
        <end position="706"/>
    </location>
</feature>
<dbReference type="GO" id="GO:0005524">
    <property type="term" value="F:ATP binding"/>
    <property type="evidence" value="ECO:0007669"/>
    <property type="project" value="InterPro"/>
</dbReference>
<proteinExistence type="predicted"/>
<protein>
    <submittedName>
        <fullName evidence="3">Kinase-like protein</fullName>
    </submittedName>
</protein>
<feature type="region of interest" description="Disordered" evidence="1">
    <location>
        <begin position="685"/>
        <end position="890"/>
    </location>
</feature>
<dbReference type="SMART" id="SM00220">
    <property type="entry name" value="S_TKc"/>
    <property type="match status" value="1"/>
</dbReference>
<dbReference type="PANTHER" id="PTHR44167">
    <property type="entry name" value="OVARIAN-SPECIFIC SERINE/THREONINE-PROTEIN KINASE LOK-RELATED"/>
    <property type="match status" value="1"/>
</dbReference>
<gene>
    <name evidence="3" type="ORF">CC78DRAFT_615444</name>
</gene>
<dbReference type="Gene3D" id="1.10.510.10">
    <property type="entry name" value="Transferase(Phosphotransferase) domain 1"/>
    <property type="match status" value="1"/>
</dbReference>
<dbReference type="PANTHER" id="PTHR44167:SF24">
    <property type="entry name" value="SERINE_THREONINE-PROTEIN KINASE CHK2"/>
    <property type="match status" value="1"/>
</dbReference>
<dbReference type="InterPro" id="IPR011009">
    <property type="entry name" value="Kinase-like_dom_sf"/>
</dbReference>
<name>A0A9P4KAV4_9PLEO</name>
<dbReference type="InterPro" id="IPR000719">
    <property type="entry name" value="Prot_kinase_dom"/>
</dbReference>
<dbReference type="OrthoDB" id="5986190at2759"/>
<sequence>MQMQQPNSPYSSDLQQYANWIQDHCAYGLSCDGERKAFVPLAATHTYLKRAGHVKHLLTAVTRSTIQPGGVRESFPKIFTILLLIGKGSFIEDFLNSSELSDSSLPLFQKPRGLRCLNDVEFQQFQEQQWIFCAPLFDARLLHGVHYSPSYILPITSKREIAEGGSAVVFEIALHPDHDRLGRQDNTSSLSPSIPKTYALKTYRGRDAELHYGREREAFLRIWTQTLHPDIVGYYGAFIHGESYNLLLEFADKRDLEYHFHHVDNPTNSEDIYKVWDGLRRILFAVMKLHGTDMKGNRSSGFHQDLKPSNILVMSGGKTSPYEYRFKMGDLNTAHFSTSTNSKTPTAISAHGTLAYAPPECHRSDPALDSTDLIVSQNVDVWSLGCIWLEAAVWIVFGRDILDNFRKNRRDEARFYEIDAGEVFHKHDAVLGVVKGMIALIRERALPYDRITREMVNVIERMLSVRPKERPDTSYLKSTIDSIVAVTKKSLPGDPSPKNQQRPSAIPDSSNRVASSGYALPPDRQVSNPPMQQGQPSTGYGVLPGNMAYQNTVNSWPVGYSDAQAGGYYPNGRGGFAHVPGHREIIPNDPELLPDYSNAGYTKRITNQPQPPSLDQMFHIGQGYGGHAQHIPGPPRGPFGRNGEQTINPYPHPPNADIVHGEIEHNPRYIAPPYVNISRTDQIFQTQPDGRSNSVPPNPFSTPPSNPFKKTPPNVATPFPPSLIPSASYSPSHQATGMGRQESVREDDPFFYGSSANRDPGRIPPSNMFQSNIARTASKHFPQEPYRRSSSKHRSEQYEKIHTPERNPFRNSEPIHGTNPYGQFTSGAPSHVAPLHNSPDTIPEHEIPNQDDWSSIAPFPPADVVDSNEHTRQPYGGQISTPQKRSDKRVIPRCRISEAKEYIRLSKEGKEGKLSHGYLLKDLDKRDHVFILDNSLTMYQYWEDVVEVAKTLAWFVKRVDKDGLELCATLPDHHNQNRYNHIKKSTDFERIALGLKCNRPSDITDILGELLDEYGKKLKKEDRKRGFGRAVPSFYGSIKPMTIYVFTDAVWTPESDPTKDILKMVDTLKQHSPSGSTQLGIQFIQWGQKDSAWTKRLEILDKLSDFCPDKFEGEFRDIVDHTHVEDDNMWKMLFGSTKKEFDDD</sequence>
<dbReference type="PROSITE" id="PS50011">
    <property type="entry name" value="PROTEIN_KINASE_DOM"/>
    <property type="match status" value="1"/>
</dbReference>
<dbReference type="SUPFAM" id="SSF56112">
    <property type="entry name" value="Protein kinase-like (PK-like)"/>
    <property type="match status" value="1"/>
</dbReference>
<dbReference type="GO" id="GO:0004674">
    <property type="term" value="F:protein serine/threonine kinase activity"/>
    <property type="evidence" value="ECO:0007669"/>
    <property type="project" value="TreeGrafter"/>
</dbReference>
<feature type="domain" description="Protein kinase" evidence="2">
    <location>
        <begin position="155"/>
        <end position="484"/>
    </location>
</feature>
<keyword evidence="4" id="KW-1185">Reference proteome</keyword>
<dbReference type="AlphaFoldDB" id="A0A9P4KAV4"/>
<dbReference type="EMBL" id="ML986602">
    <property type="protein sequence ID" value="KAF2265882.1"/>
    <property type="molecule type" value="Genomic_DNA"/>
</dbReference>
<accession>A0A9P4KAV4</accession>
<dbReference type="GO" id="GO:0005737">
    <property type="term" value="C:cytoplasm"/>
    <property type="evidence" value="ECO:0007669"/>
    <property type="project" value="TreeGrafter"/>
</dbReference>
<feature type="compositionally biased region" description="Polar residues" evidence="1">
    <location>
        <begin position="725"/>
        <end position="735"/>
    </location>
</feature>
<evidence type="ECO:0000256" key="1">
    <source>
        <dbReference type="SAM" id="MobiDB-lite"/>
    </source>
</evidence>
<feature type="compositionally biased region" description="Polar residues" evidence="1">
    <location>
        <begin position="525"/>
        <end position="538"/>
    </location>
</feature>
<feature type="compositionally biased region" description="Basic and acidic residues" evidence="1">
    <location>
        <begin position="781"/>
        <end position="808"/>
    </location>
</feature>
<evidence type="ECO:0000313" key="4">
    <source>
        <dbReference type="Proteomes" id="UP000800093"/>
    </source>
</evidence>
<dbReference type="Pfam" id="PF00069">
    <property type="entry name" value="Pkinase"/>
    <property type="match status" value="1"/>
</dbReference>
<reference evidence="4" key="1">
    <citation type="journal article" date="2020" name="Stud. Mycol.">
        <title>101 Dothideomycetes genomes: A test case for predicting lifestyles and emergence of pathogens.</title>
        <authorList>
            <person name="Haridas S."/>
            <person name="Albert R."/>
            <person name="Binder M."/>
            <person name="Bloem J."/>
            <person name="LaButti K."/>
            <person name="Salamov A."/>
            <person name="Andreopoulos B."/>
            <person name="Baker S."/>
            <person name="Barry K."/>
            <person name="Bills G."/>
            <person name="Bluhm B."/>
            <person name="Cannon C."/>
            <person name="Castanera R."/>
            <person name="Culley D."/>
            <person name="Daum C."/>
            <person name="Ezra D."/>
            <person name="Gonzalez J."/>
            <person name="Henrissat B."/>
            <person name="Kuo A."/>
            <person name="Liang C."/>
            <person name="Lipzen A."/>
            <person name="Lutzoni F."/>
            <person name="Magnuson J."/>
            <person name="Mondo S."/>
            <person name="Nolan M."/>
            <person name="Ohm R."/>
            <person name="Pangilinan J."/>
            <person name="Park H.-J."/>
            <person name="Ramirez L."/>
            <person name="Alfaro M."/>
            <person name="Sun H."/>
            <person name="Tritt A."/>
            <person name="Yoshinaga Y."/>
            <person name="Zwiers L.-H."/>
            <person name="Turgeon B."/>
            <person name="Goodwin S."/>
            <person name="Spatafora J."/>
            <person name="Crous P."/>
            <person name="Grigoriev I."/>
        </authorList>
    </citation>
    <scope>NUCLEOTIDE SEQUENCE [LARGE SCALE GENOMIC DNA]</scope>
    <source>
        <strain evidence="4">CBS 304.66</strain>
    </source>
</reference>
<organism evidence="3 4">
    <name type="scientific">Lojkania enalia</name>
    <dbReference type="NCBI Taxonomy" id="147567"/>
    <lineage>
        <taxon>Eukaryota</taxon>
        <taxon>Fungi</taxon>
        <taxon>Dikarya</taxon>
        <taxon>Ascomycota</taxon>
        <taxon>Pezizomycotina</taxon>
        <taxon>Dothideomycetes</taxon>
        <taxon>Pleosporomycetidae</taxon>
        <taxon>Pleosporales</taxon>
        <taxon>Pleosporales incertae sedis</taxon>
        <taxon>Lojkania</taxon>
    </lineage>
</organism>
<dbReference type="GO" id="GO:0044773">
    <property type="term" value="P:mitotic DNA damage checkpoint signaling"/>
    <property type="evidence" value="ECO:0007669"/>
    <property type="project" value="TreeGrafter"/>
</dbReference>
<feature type="region of interest" description="Disordered" evidence="1">
    <location>
        <begin position="488"/>
        <end position="543"/>
    </location>
</feature>
<comment type="caution">
    <text evidence="3">The sequence shown here is derived from an EMBL/GenBank/DDBJ whole genome shotgun (WGS) entry which is preliminary data.</text>
</comment>
<evidence type="ECO:0000313" key="3">
    <source>
        <dbReference type="EMBL" id="KAF2265882.1"/>
    </source>
</evidence>